<dbReference type="GO" id="GO:0006352">
    <property type="term" value="P:DNA-templated transcription initiation"/>
    <property type="evidence" value="ECO:0007669"/>
    <property type="project" value="InterPro"/>
</dbReference>
<keyword evidence="2" id="KW-0731">Sigma factor</keyword>
<feature type="region of interest" description="Disordered" evidence="5">
    <location>
        <begin position="1"/>
        <end position="22"/>
    </location>
</feature>
<comment type="caution">
    <text evidence="9">The sequence shown here is derived from an EMBL/GenBank/DDBJ whole genome shotgun (WGS) entry which is preliminary data.</text>
</comment>
<dbReference type="EMBL" id="JAAGUZ010000032">
    <property type="protein sequence ID" value="NEW45500.1"/>
    <property type="molecule type" value="Genomic_DNA"/>
</dbReference>
<feature type="domain" description="RNA polymerase sigma-70 region 4" evidence="8">
    <location>
        <begin position="218"/>
        <end position="266"/>
    </location>
</feature>
<gene>
    <name evidence="9" type="ORF">GV789_13700</name>
</gene>
<protein>
    <submittedName>
        <fullName evidence="9">RNA polymerase sigma factor SigF</fullName>
    </submittedName>
</protein>
<dbReference type="AlphaFoldDB" id="A0A6P1D9D7"/>
<dbReference type="InterPro" id="IPR007630">
    <property type="entry name" value="RNA_pol_sigma70_r4"/>
</dbReference>
<dbReference type="PANTHER" id="PTHR30385:SF4">
    <property type="entry name" value="RNA POLYMERASE SIGMA-E FACTOR"/>
    <property type="match status" value="1"/>
</dbReference>
<dbReference type="InterPro" id="IPR007627">
    <property type="entry name" value="RNA_pol_sigma70_r2"/>
</dbReference>
<dbReference type="SUPFAM" id="SSF88946">
    <property type="entry name" value="Sigma2 domain of RNA polymerase sigma factors"/>
    <property type="match status" value="1"/>
</dbReference>
<dbReference type="Gene3D" id="1.20.120.1810">
    <property type="match status" value="1"/>
</dbReference>
<proteinExistence type="predicted"/>
<dbReference type="PRINTS" id="PR00046">
    <property type="entry name" value="SIGMA70FCT"/>
</dbReference>
<accession>A0A6P1D9D7</accession>
<dbReference type="InterPro" id="IPR007624">
    <property type="entry name" value="RNA_pol_sigma70_r3"/>
</dbReference>
<dbReference type="RefSeq" id="WP_163829095.1">
    <property type="nucleotide sequence ID" value="NZ_JAAGUZ010000032.1"/>
</dbReference>
<dbReference type="InterPro" id="IPR014284">
    <property type="entry name" value="RNA_pol_sigma-70_dom"/>
</dbReference>
<evidence type="ECO:0000256" key="4">
    <source>
        <dbReference type="ARBA" id="ARBA00023163"/>
    </source>
</evidence>
<feature type="domain" description="RNA polymerase sigma-70 region 2" evidence="7">
    <location>
        <begin position="50"/>
        <end position="118"/>
    </location>
</feature>
<dbReference type="Pfam" id="PF04545">
    <property type="entry name" value="Sigma70_r4"/>
    <property type="match status" value="1"/>
</dbReference>
<dbReference type="GO" id="GO:0016987">
    <property type="term" value="F:sigma factor activity"/>
    <property type="evidence" value="ECO:0007669"/>
    <property type="project" value="UniProtKB-KW"/>
</dbReference>
<dbReference type="InterPro" id="IPR014322">
    <property type="entry name" value="RNA_pol_sigma-B/F/G"/>
</dbReference>
<dbReference type="InterPro" id="IPR013324">
    <property type="entry name" value="RNA_pol_sigma_r3/r4-like"/>
</dbReference>
<dbReference type="NCBIfam" id="TIGR02937">
    <property type="entry name" value="sigma70-ECF"/>
    <property type="match status" value="1"/>
</dbReference>
<dbReference type="InterPro" id="IPR013325">
    <property type="entry name" value="RNA_pol_sigma_r2"/>
</dbReference>
<evidence type="ECO:0000313" key="10">
    <source>
        <dbReference type="Proteomes" id="UP000468928"/>
    </source>
</evidence>
<evidence type="ECO:0000256" key="3">
    <source>
        <dbReference type="ARBA" id="ARBA00023125"/>
    </source>
</evidence>
<keyword evidence="4" id="KW-0804">Transcription</keyword>
<evidence type="ECO:0000259" key="7">
    <source>
        <dbReference type="Pfam" id="PF04542"/>
    </source>
</evidence>
<reference evidence="9 10" key="1">
    <citation type="submission" date="2020-01" db="EMBL/GenBank/DDBJ databases">
        <title>Genetics and antimicrobial susceptibilities of Nocardia species isolated from the soil; a comparison with species isolated from humans.</title>
        <authorList>
            <person name="Carrasco G."/>
            <person name="Monzon S."/>
            <person name="Sansegundo M."/>
            <person name="Garcia E."/>
            <person name="Garrido N."/>
            <person name="Medina M.J."/>
            <person name="Villalon P."/>
            <person name="Ramirez-Arocha A.C."/>
            <person name="Jimenez P."/>
            <person name="Cuesta I."/>
            <person name="Valdezate S."/>
        </authorList>
    </citation>
    <scope>NUCLEOTIDE SEQUENCE [LARGE SCALE GENOMIC DNA]</scope>
    <source>
        <strain evidence="9 10">CNM20110639</strain>
    </source>
</reference>
<evidence type="ECO:0000256" key="2">
    <source>
        <dbReference type="ARBA" id="ARBA00023082"/>
    </source>
</evidence>
<name>A0A6P1D9D7_9NOCA</name>
<evidence type="ECO:0000256" key="5">
    <source>
        <dbReference type="SAM" id="MobiDB-lite"/>
    </source>
</evidence>
<dbReference type="InterPro" id="IPR000943">
    <property type="entry name" value="RNA_pol_sigma70"/>
</dbReference>
<dbReference type="GO" id="GO:0003677">
    <property type="term" value="F:DNA binding"/>
    <property type="evidence" value="ECO:0007669"/>
    <property type="project" value="UniProtKB-KW"/>
</dbReference>
<dbReference type="CDD" id="cd06171">
    <property type="entry name" value="Sigma70_r4"/>
    <property type="match status" value="1"/>
</dbReference>
<organism evidence="9 10">
    <name type="scientific">Nocardia cyriacigeorgica</name>
    <dbReference type="NCBI Taxonomy" id="135487"/>
    <lineage>
        <taxon>Bacteria</taxon>
        <taxon>Bacillati</taxon>
        <taxon>Actinomycetota</taxon>
        <taxon>Actinomycetes</taxon>
        <taxon>Mycobacteriales</taxon>
        <taxon>Nocardiaceae</taxon>
        <taxon>Nocardia</taxon>
    </lineage>
</organism>
<dbReference type="Proteomes" id="UP000468928">
    <property type="component" value="Unassembled WGS sequence"/>
</dbReference>
<dbReference type="Pfam" id="PF04539">
    <property type="entry name" value="Sigma70_r3"/>
    <property type="match status" value="1"/>
</dbReference>
<evidence type="ECO:0000256" key="1">
    <source>
        <dbReference type="ARBA" id="ARBA00023015"/>
    </source>
</evidence>
<evidence type="ECO:0000259" key="6">
    <source>
        <dbReference type="Pfam" id="PF04539"/>
    </source>
</evidence>
<feature type="domain" description="RNA polymerase sigma-70 region 3" evidence="6">
    <location>
        <begin position="136"/>
        <end position="188"/>
    </location>
</feature>
<dbReference type="Gene3D" id="1.20.140.160">
    <property type="match status" value="1"/>
</dbReference>
<keyword evidence="3" id="KW-0238">DNA-binding</keyword>
<evidence type="ECO:0000313" key="9">
    <source>
        <dbReference type="EMBL" id="NEW45500.1"/>
    </source>
</evidence>
<evidence type="ECO:0000259" key="8">
    <source>
        <dbReference type="Pfam" id="PF04545"/>
    </source>
</evidence>
<dbReference type="PANTHER" id="PTHR30385">
    <property type="entry name" value="SIGMA FACTOR F FLAGELLAR"/>
    <property type="match status" value="1"/>
</dbReference>
<sequence length="271" mass="30565">MAAERPRSRPRPARRHPGEDSYDHIEPVLEKLAALPASDPRRAAMREEVIDRCLPLAEHIARKFAGRGELFEDLLQVARVGLLHAVDRFDVARGTSFLSFAVPTIMGEVRRYFRDNTWSVRVPRRVKEIQLGIGPATDKLSQQLGRMPRARELAAELDVDLAEVTQALIAGNAYHSSSIDAVAGDDAENAPLPVSESLGAEEPSYRFIEDYLAVRPLIAELPEREQQVLRLRFFESLTQHQIAERLGVSQMHVSRILSRTLDHLREQALRD</sequence>
<dbReference type="SUPFAM" id="SSF88659">
    <property type="entry name" value="Sigma3 and sigma4 domains of RNA polymerase sigma factors"/>
    <property type="match status" value="2"/>
</dbReference>
<dbReference type="NCBIfam" id="TIGR02980">
    <property type="entry name" value="SigBFG"/>
    <property type="match status" value="1"/>
</dbReference>
<dbReference type="Pfam" id="PF04542">
    <property type="entry name" value="Sigma70_r2"/>
    <property type="match status" value="1"/>
</dbReference>
<keyword evidence="1" id="KW-0805">Transcription regulation</keyword>